<proteinExistence type="predicted"/>
<name>A0A803NS52_CANSA</name>
<evidence type="ECO:0000313" key="1">
    <source>
        <dbReference type="EnsemblPlants" id="cds.evm.model.02.1070"/>
    </source>
</evidence>
<dbReference type="Proteomes" id="UP000596661">
    <property type="component" value="Chromosome 2"/>
</dbReference>
<dbReference type="PANTHER" id="PTHR47074">
    <property type="entry name" value="BNAC02G40300D PROTEIN"/>
    <property type="match status" value="1"/>
</dbReference>
<dbReference type="EMBL" id="UZAU01000156">
    <property type="status" value="NOT_ANNOTATED_CDS"/>
    <property type="molecule type" value="Genomic_DNA"/>
</dbReference>
<dbReference type="Gramene" id="evm.model.02.1070">
    <property type="protein sequence ID" value="cds.evm.model.02.1070"/>
    <property type="gene ID" value="evm.TU.02.1070"/>
</dbReference>
<organism evidence="1 2">
    <name type="scientific">Cannabis sativa</name>
    <name type="common">Hemp</name>
    <name type="synonym">Marijuana</name>
    <dbReference type="NCBI Taxonomy" id="3483"/>
    <lineage>
        <taxon>Eukaryota</taxon>
        <taxon>Viridiplantae</taxon>
        <taxon>Streptophyta</taxon>
        <taxon>Embryophyta</taxon>
        <taxon>Tracheophyta</taxon>
        <taxon>Spermatophyta</taxon>
        <taxon>Magnoliopsida</taxon>
        <taxon>eudicotyledons</taxon>
        <taxon>Gunneridae</taxon>
        <taxon>Pentapetalae</taxon>
        <taxon>rosids</taxon>
        <taxon>fabids</taxon>
        <taxon>Rosales</taxon>
        <taxon>Cannabaceae</taxon>
        <taxon>Cannabis</taxon>
    </lineage>
</organism>
<sequence>MLMEEKGWDVEIIEDMFEERDAQLILSIQLSDSTTVNSWHWMMENSGFYTVKSAYNYLQASSGSWLHFDDESYLEKAFTKHVNVDLICPLCNVYYETIFHVLVGCRFAQACWHLSAAVVATDVDEFSNWFFSLMDSKQTENKNYTALRVVQSPRKSLDQWRVANKNKAASFATGVLSNSNIWRKPMGGKIKINVDGAIFEAQRMFGFGCVARDHAGQLLEAISDSKFGVVLPEIAEIVGMKEALSWIKEKGGRMCSSRRIR</sequence>
<dbReference type="EnsemblPlants" id="evm.model.02.1070">
    <property type="protein sequence ID" value="cds.evm.model.02.1070"/>
    <property type="gene ID" value="evm.TU.02.1070"/>
</dbReference>
<evidence type="ECO:0000313" key="2">
    <source>
        <dbReference type="Proteomes" id="UP000596661"/>
    </source>
</evidence>
<protein>
    <recommendedName>
        <fullName evidence="3">RNase H type-1 domain-containing protein</fullName>
    </recommendedName>
</protein>
<dbReference type="PANTHER" id="PTHR47074:SF11">
    <property type="entry name" value="REVERSE TRANSCRIPTASE-LIKE PROTEIN"/>
    <property type="match status" value="1"/>
</dbReference>
<evidence type="ECO:0008006" key="3">
    <source>
        <dbReference type="Google" id="ProtNLM"/>
    </source>
</evidence>
<accession>A0A803NS52</accession>
<keyword evidence="2" id="KW-1185">Reference proteome</keyword>
<dbReference type="AlphaFoldDB" id="A0A803NS52"/>
<reference evidence="1" key="2">
    <citation type="submission" date="2021-03" db="UniProtKB">
        <authorList>
            <consortium name="EnsemblPlants"/>
        </authorList>
    </citation>
    <scope>IDENTIFICATION</scope>
</reference>
<dbReference type="InterPro" id="IPR052929">
    <property type="entry name" value="RNase_H-like_EbsB-rel"/>
</dbReference>
<reference evidence="1" key="1">
    <citation type="submission" date="2018-11" db="EMBL/GenBank/DDBJ databases">
        <authorList>
            <person name="Grassa J C."/>
        </authorList>
    </citation>
    <scope>NUCLEOTIDE SEQUENCE [LARGE SCALE GENOMIC DNA]</scope>
</reference>